<dbReference type="InterPro" id="IPR008523">
    <property type="entry name" value="DUF805"/>
</dbReference>
<keyword evidence="1" id="KW-0472">Membrane</keyword>
<feature type="transmembrane region" description="Helical" evidence="1">
    <location>
        <begin position="52"/>
        <end position="71"/>
    </location>
</feature>
<name>A0A918CNI9_9DEIO</name>
<feature type="transmembrane region" description="Helical" evidence="1">
    <location>
        <begin position="83"/>
        <end position="104"/>
    </location>
</feature>
<accession>A0A918CNI9</accession>
<evidence type="ECO:0000256" key="1">
    <source>
        <dbReference type="SAM" id="Phobius"/>
    </source>
</evidence>
<dbReference type="AlphaFoldDB" id="A0A918CNI9"/>
<dbReference type="PANTHER" id="PTHR34980">
    <property type="entry name" value="INNER MEMBRANE PROTEIN-RELATED-RELATED"/>
    <property type="match status" value="1"/>
</dbReference>
<organism evidence="2 3">
    <name type="scientific">Deinococcus ruber</name>
    <dbReference type="NCBI Taxonomy" id="1848197"/>
    <lineage>
        <taxon>Bacteria</taxon>
        <taxon>Thermotogati</taxon>
        <taxon>Deinococcota</taxon>
        <taxon>Deinococci</taxon>
        <taxon>Deinococcales</taxon>
        <taxon>Deinococcaceae</taxon>
        <taxon>Deinococcus</taxon>
    </lineage>
</organism>
<reference evidence="2" key="1">
    <citation type="journal article" date="2014" name="Int. J. Syst. Evol. Microbiol.">
        <title>Complete genome sequence of Corynebacterium casei LMG S-19264T (=DSM 44701T), isolated from a smear-ripened cheese.</title>
        <authorList>
            <consortium name="US DOE Joint Genome Institute (JGI-PGF)"/>
            <person name="Walter F."/>
            <person name="Albersmeier A."/>
            <person name="Kalinowski J."/>
            <person name="Ruckert C."/>
        </authorList>
    </citation>
    <scope>NUCLEOTIDE SEQUENCE</scope>
    <source>
        <strain evidence="2">JCM 31311</strain>
    </source>
</reference>
<reference evidence="2" key="2">
    <citation type="submission" date="2020-09" db="EMBL/GenBank/DDBJ databases">
        <authorList>
            <person name="Sun Q."/>
            <person name="Ohkuma M."/>
        </authorList>
    </citation>
    <scope>NUCLEOTIDE SEQUENCE</scope>
    <source>
        <strain evidence="2">JCM 31311</strain>
    </source>
</reference>
<keyword evidence="1" id="KW-0812">Transmembrane</keyword>
<dbReference type="GO" id="GO:0005886">
    <property type="term" value="C:plasma membrane"/>
    <property type="evidence" value="ECO:0007669"/>
    <property type="project" value="TreeGrafter"/>
</dbReference>
<dbReference type="Pfam" id="PF05656">
    <property type="entry name" value="DUF805"/>
    <property type="match status" value="1"/>
</dbReference>
<evidence type="ECO:0000313" key="2">
    <source>
        <dbReference type="EMBL" id="GGR30752.1"/>
    </source>
</evidence>
<protein>
    <submittedName>
        <fullName evidence="2">DUF805 domain-containing protein</fullName>
    </submittedName>
</protein>
<feature type="transmembrane region" description="Helical" evidence="1">
    <location>
        <begin position="24"/>
        <end position="46"/>
    </location>
</feature>
<dbReference type="RefSeq" id="WP_189092943.1">
    <property type="nucleotide sequence ID" value="NZ_BMQL01000050.1"/>
</dbReference>
<proteinExistence type="predicted"/>
<evidence type="ECO:0000313" key="3">
    <source>
        <dbReference type="Proteomes" id="UP000603865"/>
    </source>
</evidence>
<gene>
    <name evidence="2" type="primary">yhaI</name>
    <name evidence="2" type="ORF">GCM10008957_46890</name>
</gene>
<keyword evidence="1" id="KW-1133">Transmembrane helix</keyword>
<dbReference type="EMBL" id="BMQL01000050">
    <property type="protein sequence ID" value="GGR30752.1"/>
    <property type="molecule type" value="Genomic_DNA"/>
</dbReference>
<comment type="caution">
    <text evidence="2">The sequence shown here is derived from an EMBL/GenBank/DDBJ whole genome shotgun (WGS) entry which is preliminary data.</text>
</comment>
<keyword evidence="3" id="KW-1185">Reference proteome</keyword>
<dbReference type="PANTHER" id="PTHR34980:SF2">
    <property type="entry name" value="INNER MEMBRANE PROTEIN YHAH-RELATED"/>
    <property type="match status" value="1"/>
</dbReference>
<sequence length="128" mass="14391">MNEYLNVILRNYVNFSGRARRREYWMYTLVTIIISVTLELIDFFVVNRSGSQFLLLSTIYSFATFLPGLGVSVRRLHDTGRSGIWMLIAFIPLAGAIMLLVFMATDSTPETNKWGSSPKGIGGTVKAF</sequence>
<dbReference type="Proteomes" id="UP000603865">
    <property type="component" value="Unassembled WGS sequence"/>
</dbReference>